<dbReference type="GO" id="GO:0003729">
    <property type="term" value="F:mRNA binding"/>
    <property type="evidence" value="ECO:0007669"/>
    <property type="project" value="InterPro"/>
</dbReference>
<sequence length="629" mass="71571">MNAPTFCVPIPLPSHSTTPARNASRCPRSTTAPSLSARRPRPPPAPQPQPPNSSSKRPRQTHPRNAPSNPSLSQSEYSRILQLSTRPDKRVTRAAIRAALQAHPQDMRLWLLCAQFEARCSNFAAARRAFEQAVQQDASNIRILHAWAVMEDRAGSSTRARTLFQRCLDLDPSDGIVWQSLALMEERCGMTSDARRTFEEGVRHDPDNAFLWSAWGVLEQRHGRHQRACHLFEHAIQLDDQHVRTYQAYAITKERMGKHQRAQQLFRHALRVNPLSVPTYQAYALFAARRGQLDLARELFTKGSQIDPLHAPIWHAWAVMEQKERRYDVARELFQNGVNAAPDNTPMLRAWAAMELQLGHIDKSHRWMVPPRKNARRMRREKDSRKASQKQISVVGENLKMLRLMIGQRSDEDVKTVMKWMDGRAKTDRQLYDVLQKRPGDDMRKVSEWVARRSASDIKSFKEWLADRYEQDRRIGVYIFNWDIAPRSSTSVRVPVPVTEQQGGLEKEKPIEWLMLSEDSAKAMLRFDDQMYYSDSPTEYADVIHFMGQIAEGLVDRAALLFVLGAMSVGLAVASVSLYEDGYSPSGNTVHTEVDRANMPPPSGVDAHLYDMGGAESAVQQSVQKARVK</sequence>
<dbReference type="InterPro" id="IPR003107">
    <property type="entry name" value="HAT"/>
</dbReference>
<protein>
    <submittedName>
        <fullName evidence="3">PsbB mRNA maturation factor Mbb1, chloroplastic</fullName>
    </submittedName>
</protein>
<dbReference type="SMART" id="SM00028">
    <property type="entry name" value="TPR"/>
    <property type="match status" value="7"/>
</dbReference>
<feature type="compositionally biased region" description="Polar residues" evidence="2">
    <location>
        <begin position="14"/>
        <end position="31"/>
    </location>
</feature>
<proteinExistence type="predicted"/>
<accession>A0A2V3J3Z8</accession>
<dbReference type="AlphaFoldDB" id="A0A2V3J3Z8"/>
<keyword evidence="1" id="KW-0802">TPR repeat</keyword>
<dbReference type="SUPFAM" id="SSF48452">
    <property type="entry name" value="TPR-like"/>
    <property type="match status" value="1"/>
</dbReference>
<dbReference type="PANTHER" id="PTHR44917">
    <property type="entry name" value="PROTEIN HIGH CHLOROPHYLL FLUORESCENT 107"/>
    <property type="match status" value="1"/>
</dbReference>
<dbReference type="OrthoDB" id="541719at2759"/>
<dbReference type="PANTHER" id="PTHR44917:SF1">
    <property type="entry name" value="PROTEIN HIGH CHLOROPHYLL FLUORESCENT 107"/>
    <property type="match status" value="1"/>
</dbReference>
<gene>
    <name evidence="3" type="ORF">BWQ96_01171</name>
</gene>
<dbReference type="InterPro" id="IPR044624">
    <property type="entry name" value="Mbb1-like"/>
</dbReference>
<comment type="caution">
    <text evidence="3">The sequence shown here is derived from an EMBL/GenBank/DDBJ whole genome shotgun (WGS) entry which is preliminary data.</text>
</comment>
<evidence type="ECO:0000256" key="1">
    <source>
        <dbReference type="PROSITE-ProRule" id="PRU00339"/>
    </source>
</evidence>
<dbReference type="Gene3D" id="1.25.40.10">
    <property type="entry name" value="Tetratricopeptide repeat domain"/>
    <property type="match status" value="2"/>
</dbReference>
<dbReference type="Pfam" id="PF13424">
    <property type="entry name" value="TPR_12"/>
    <property type="match status" value="1"/>
</dbReference>
<dbReference type="InterPro" id="IPR019734">
    <property type="entry name" value="TPR_rpt"/>
</dbReference>
<evidence type="ECO:0000313" key="3">
    <source>
        <dbReference type="EMBL" id="PXF49033.1"/>
    </source>
</evidence>
<name>A0A2V3J3Z8_9FLOR</name>
<keyword evidence="4" id="KW-1185">Reference proteome</keyword>
<dbReference type="Proteomes" id="UP000247409">
    <property type="component" value="Unassembled WGS sequence"/>
</dbReference>
<dbReference type="STRING" id="448386.A0A2V3J3Z8"/>
<dbReference type="Pfam" id="PF13432">
    <property type="entry name" value="TPR_16"/>
    <property type="match status" value="1"/>
</dbReference>
<feature type="region of interest" description="Disordered" evidence="2">
    <location>
        <begin position="1"/>
        <end position="77"/>
    </location>
</feature>
<evidence type="ECO:0000313" key="4">
    <source>
        <dbReference type="Proteomes" id="UP000247409"/>
    </source>
</evidence>
<evidence type="ECO:0000256" key="2">
    <source>
        <dbReference type="SAM" id="MobiDB-lite"/>
    </source>
</evidence>
<dbReference type="GO" id="GO:0006397">
    <property type="term" value="P:mRNA processing"/>
    <property type="evidence" value="ECO:0007669"/>
    <property type="project" value="InterPro"/>
</dbReference>
<dbReference type="SMART" id="SM00386">
    <property type="entry name" value="HAT"/>
    <property type="match status" value="8"/>
</dbReference>
<dbReference type="EMBL" id="NBIV01000009">
    <property type="protein sequence ID" value="PXF49033.1"/>
    <property type="molecule type" value="Genomic_DNA"/>
</dbReference>
<feature type="repeat" description="TPR" evidence="1">
    <location>
        <begin position="243"/>
        <end position="276"/>
    </location>
</feature>
<feature type="compositionally biased region" description="Pro residues" evidence="2">
    <location>
        <begin position="42"/>
        <end position="51"/>
    </location>
</feature>
<reference evidence="3 4" key="1">
    <citation type="journal article" date="2018" name="Mol. Biol. Evol.">
        <title>Analysis of the draft genome of the red seaweed Gracilariopsis chorda provides insights into genome size evolution in Rhodophyta.</title>
        <authorList>
            <person name="Lee J."/>
            <person name="Yang E.C."/>
            <person name="Graf L."/>
            <person name="Yang J.H."/>
            <person name="Qiu H."/>
            <person name="Zel Zion U."/>
            <person name="Chan C.X."/>
            <person name="Stephens T.G."/>
            <person name="Weber A.P.M."/>
            <person name="Boo G.H."/>
            <person name="Boo S.M."/>
            <person name="Kim K.M."/>
            <person name="Shin Y."/>
            <person name="Jung M."/>
            <person name="Lee S.J."/>
            <person name="Yim H.S."/>
            <person name="Lee J.H."/>
            <person name="Bhattacharya D."/>
            <person name="Yoon H.S."/>
        </authorList>
    </citation>
    <scope>NUCLEOTIDE SEQUENCE [LARGE SCALE GENOMIC DNA]</scope>
    <source>
        <strain evidence="3 4">SKKU-2015</strain>
        <tissue evidence="3">Whole body</tissue>
    </source>
</reference>
<organism evidence="3 4">
    <name type="scientific">Gracilariopsis chorda</name>
    <dbReference type="NCBI Taxonomy" id="448386"/>
    <lineage>
        <taxon>Eukaryota</taxon>
        <taxon>Rhodophyta</taxon>
        <taxon>Florideophyceae</taxon>
        <taxon>Rhodymeniophycidae</taxon>
        <taxon>Gracilariales</taxon>
        <taxon>Gracilariaceae</taxon>
        <taxon>Gracilariopsis</taxon>
    </lineage>
</organism>
<feature type="compositionally biased region" description="Polar residues" evidence="2">
    <location>
        <begin position="66"/>
        <end position="77"/>
    </location>
</feature>
<dbReference type="InterPro" id="IPR011990">
    <property type="entry name" value="TPR-like_helical_dom_sf"/>
</dbReference>
<dbReference type="PROSITE" id="PS50005">
    <property type="entry name" value="TPR"/>
    <property type="match status" value="1"/>
</dbReference>